<name>A0A0K1NLU0_9BACT</name>
<gene>
    <name evidence="1" type="ORF">ADJ77_08330</name>
</gene>
<accession>A0A0K1NLU0</accession>
<evidence type="ECO:0000313" key="1">
    <source>
        <dbReference type="EMBL" id="AKU69863.1"/>
    </source>
</evidence>
<evidence type="ECO:0000313" key="2">
    <source>
        <dbReference type="Proteomes" id="UP000060345"/>
    </source>
</evidence>
<dbReference type="EMBL" id="CP012075">
    <property type="protein sequence ID" value="AKU69863.1"/>
    <property type="molecule type" value="Genomic_DNA"/>
</dbReference>
<dbReference type="Proteomes" id="UP000060345">
    <property type="component" value="Chromosome 2"/>
</dbReference>
<reference evidence="1 2" key="1">
    <citation type="submission" date="2015-07" db="EMBL/GenBank/DDBJ databases">
        <authorList>
            <person name="Noorani M."/>
        </authorList>
    </citation>
    <scope>NUCLEOTIDE SEQUENCE [LARGE SCALE GENOMIC DNA]</scope>
    <source>
        <strain evidence="1 2">W1435</strain>
    </source>
</reference>
<sequence length="84" mass="9705">MFAHPCFKRALVRVQKGVNKTSKGRLLKANWASFQSQKSINLISHFEIFVQNIVRVTTKIDNDSFYTSIMMNIHAFNERSKKSA</sequence>
<organism evidence="1 2">
    <name type="scientific">Prevotella fusca JCM 17724</name>
    <dbReference type="NCBI Taxonomy" id="1236517"/>
    <lineage>
        <taxon>Bacteria</taxon>
        <taxon>Pseudomonadati</taxon>
        <taxon>Bacteroidota</taxon>
        <taxon>Bacteroidia</taxon>
        <taxon>Bacteroidales</taxon>
        <taxon>Prevotellaceae</taxon>
        <taxon>Prevotella</taxon>
    </lineage>
</organism>
<dbReference type="KEGG" id="pfus:ADJ77_08330"/>
<protein>
    <submittedName>
        <fullName evidence="1">Uncharacterized protein</fullName>
    </submittedName>
</protein>
<proteinExistence type="predicted"/>
<dbReference type="AlphaFoldDB" id="A0A0K1NLU0"/>